<dbReference type="EMBL" id="CP084959">
    <property type="protein sequence ID" value="UOA22877.1"/>
    <property type="molecule type" value="Genomic_DNA"/>
</dbReference>
<evidence type="ECO:0000313" key="3">
    <source>
        <dbReference type="EMBL" id="UOA22877.1"/>
    </source>
</evidence>
<accession>A0A1H2WVY8</accession>
<evidence type="ECO:0000313" key="4">
    <source>
        <dbReference type="Proteomes" id="UP000183076"/>
    </source>
</evidence>
<name>A0A1H2WVY8_9RHOB</name>
<evidence type="ECO:0000313" key="2">
    <source>
        <dbReference type="EMBL" id="SDW84678.1"/>
    </source>
</evidence>
<dbReference type="STRING" id="60137.SAMN04488041_103399"/>
<protein>
    <submittedName>
        <fullName evidence="2">Uncharacterized protein</fullName>
    </submittedName>
</protein>
<keyword evidence="1" id="KW-0732">Signal</keyword>
<organism evidence="2 4">
    <name type="scientific">Sulfitobacter pontiacus</name>
    <dbReference type="NCBI Taxonomy" id="60137"/>
    <lineage>
        <taxon>Bacteria</taxon>
        <taxon>Pseudomonadati</taxon>
        <taxon>Pseudomonadota</taxon>
        <taxon>Alphaproteobacteria</taxon>
        <taxon>Rhodobacterales</taxon>
        <taxon>Roseobacteraceae</taxon>
        <taxon>Sulfitobacter</taxon>
    </lineage>
</organism>
<evidence type="ECO:0000313" key="5">
    <source>
        <dbReference type="Proteomes" id="UP000830781"/>
    </source>
</evidence>
<feature type="chain" id="PRO_5044558325" evidence="1">
    <location>
        <begin position="26"/>
        <end position="97"/>
    </location>
</feature>
<dbReference type="Proteomes" id="UP000830781">
    <property type="component" value="Chromosome"/>
</dbReference>
<gene>
    <name evidence="3" type="ORF">DSM110277_01285</name>
    <name evidence="2" type="ORF">SAMN04488041_103399</name>
</gene>
<dbReference type="GeneID" id="94021517"/>
<reference evidence="5" key="4">
    <citation type="journal article" date="2022" name="Microorganisms">
        <title>Beyond the ABCs#Discovery of Three New Plasmid Types in Rhodobacterales (RepQ, RepY, RepW).</title>
        <authorList>
            <person name="Freese H.M."/>
            <person name="Ringel V."/>
            <person name="Overmann J."/>
            <person name="Petersen J."/>
        </authorList>
    </citation>
    <scope>NUCLEOTIDE SEQUENCE [LARGE SCALE GENOMIC DNA]</scope>
    <source>
        <strain evidence="5">DSM 110277</strain>
    </source>
</reference>
<reference evidence="4" key="2">
    <citation type="submission" date="2016-10" db="EMBL/GenBank/DDBJ databases">
        <authorList>
            <person name="Varghese N."/>
            <person name="Submissions S."/>
        </authorList>
    </citation>
    <scope>NUCLEOTIDE SEQUENCE [LARGE SCALE GENOMIC DNA]</scope>
    <source>
        <strain evidence="4">DSM 10014</strain>
    </source>
</reference>
<reference evidence="3" key="3">
    <citation type="journal article" date="2022" name="Microorganisms">
        <title>Beyond the ABCs#Discovery of Three New Plasmid Types in Rhodobacterales (RepQ, RepY, RepW).</title>
        <authorList>
            <person name="Freese H.M."/>
            <person name="Ringel V."/>
            <person name="Overmann J."/>
            <person name="Petersen J."/>
        </authorList>
    </citation>
    <scope>NUCLEOTIDE SEQUENCE</scope>
    <source>
        <strain evidence="3">DSM 110277</strain>
    </source>
</reference>
<dbReference type="EMBL" id="FNNB01000003">
    <property type="protein sequence ID" value="SDW84678.1"/>
    <property type="molecule type" value="Genomic_DNA"/>
</dbReference>
<sequence length="97" mass="10342">MRLTTGMMAGLGLMGAVLLPAQVSAEPKIYAYPSSANYCPAGLQPITISGVICCGTPNTSTSYQQMMAHPAPKKHKVRHYTPRPVTYSCVPGEKGCR</sequence>
<reference evidence="2" key="1">
    <citation type="submission" date="2016-10" db="EMBL/GenBank/DDBJ databases">
        <authorList>
            <person name="de Groot N.N."/>
        </authorList>
    </citation>
    <scope>NUCLEOTIDE SEQUENCE [LARGE SCALE GENOMIC DNA]</scope>
    <source>
        <strain evidence="2">DSM 10014</strain>
    </source>
</reference>
<dbReference type="RefSeq" id="WP_235183766.1">
    <property type="nucleotide sequence ID" value="NZ_BSKR01000001.1"/>
</dbReference>
<feature type="signal peptide" evidence="1">
    <location>
        <begin position="1"/>
        <end position="25"/>
    </location>
</feature>
<dbReference type="Proteomes" id="UP000183076">
    <property type="component" value="Unassembled WGS sequence"/>
</dbReference>
<keyword evidence="5" id="KW-1185">Reference proteome</keyword>
<proteinExistence type="predicted"/>
<dbReference type="AlphaFoldDB" id="A0A1H2WVY8"/>
<evidence type="ECO:0000256" key="1">
    <source>
        <dbReference type="SAM" id="SignalP"/>
    </source>
</evidence>